<name>A0A218VD01_9PASE</name>
<accession>A0A218VD01</accession>
<sequence>MSLSTWKHFPKKAFQFYQEVEKDFMEHSLSPMEISHSYVLLNLPEVNALLFAIYALVKTDILKTYTLPWLIYIADHSEVKTGLLETLDQKIRTAVKEWLHLLPCTCDAILYSSTRDGVLGITKLAGLIPSVQARRLHRIAQSSDDMMKCFLEKDRIEQLHKKLWIQAGGDSKNIPSIWEAPPSSEPPNNVSTNLERIPHRKLLTALKLRANIYPTREFLARGRQDQYIKACRHCDADIESCAHIIGNCPVTQDARIKRHNYICKLLLKEEKKKDWVVFKELHIKDSSKELYKPDLIFVKDARALVVDVTVRYEAAKSSPEEAAAGKANKYKHLESEFTLTTLDRKSKLKSPKQDDTKGLVLDIE</sequence>
<evidence type="ECO:0000313" key="2">
    <source>
        <dbReference type="Proteomes" id="UP000197619"/>
    </source>
</evidence>
<dbReference type="Proteomes" id="UP000197619">
    <property type="component" value="Unassembled WGS sequence"/>
</dbReference>
<proteinExistence type="predicted"/>
<dbReference type="EMBL" id="MUZQ01000008">
    <property type="protein sequence ID" value="OWK63799.1"/>
    <property type="molecule type" value="Genomic_DNA"/>
</dbReference>
<organism evidence="1 2">
    <name type="scientific">Lonchura striata</name>
    <name type="common">white-rumped munia</name>
    <dbReference type="NCBI Taxonomy" id="40157"/>
    <lineage>
        <taxon>Eukaryota</taxon>
        <taxon>Metazoa</taxon>
        <taxon>Chordata</taxon>
        <taxon>Craniata</taxon>
        <taxon>Vertebrata</taxon>
        <taxon>Euteleostomi</taxon>
        <taxon>Archelosauria</taxon>
        <taxon>Archosauria</taxon>
        <taxon>Dinosauria</taxon>
        <taxon>Saurischia</taxon>
        <taxon>Theropoda</taxon>
        <taxon>Coelurosauria</taxon>
        <taxon>Aves</taxon>
        <taxon>Neognathae</taxon>
        <taxon>Neoaves</taxon>
        <taxon>Telluraves</taxon>
        <taxon>Australaves</taxon>
        <taxon>Passeriformes</taxon>
        <taxon>Passeroidea</taxon>
        <taxon>Estrildidae</taxon>
        <taxon>Estrildinae</taxon>
        <taxon>Lonchura</taxon>
    </lineage>
</organism>
<gene>
    <name evidence="1" type="primary">PO24</name>
    <name evidence="1" type="ORF">RLOC_00003644</name>
</gene>
<protein>
    <submittedName>
        <fullName evidence="1">Retrovirus-related Pol polyprotein from type-1 retrotransposable element R2</fullName>
    </submittedName>
</protein>
<dbReference type="AlphaFoldDB" id="A0A218VD01"/>
<comment type="caution">
    <text evidence="1">The sequence shown here is derived from an EMBL/GenBank/DDBJ whole genome shotgun (WGS) entry which is preliminary data.</text>
</comment>
<evidence type="ECO:0000313" key="1">
    <source>
        <dbReference type="EMBL" id="OWK63799.1"/>
    </source>
</evidence>
<keyword evidence="2" id="KW-1185">Reference proteome</keyword>
<reference evidence="1 2" key="1">
    <citation type="submission" date="2017-05" db="EMBL/GenBank/DDBJ databases">
        <title>Genome of assembly of the Bengalese finch, Lonchura striata domestica.</title>
        <authorList>
            <person name="Colquitt B.M."/>
            <person name="Brainard M.S."/>
        </authorList>
    </citation>
    <scope>NUCLEOTIDE SEQUENCE [LARGE SCALE GENOMIC DNA]</scope>
    <source>
        <strain evidence="1">White83orange57</strain>
    </source>
</reference>